<evidence type="ECO:0000256" key="1">
    <source>
        <dbReference type="SAM" id="MobiDB-lite"/>
    </source>
</evidence>
<comment type="caution">
    <text evidence="2">The sequence shown here is derived from an EMBL/GenBank/DDBJ whole genome shotgun (WGS) entry which is preliminary data.</text>
</comment>
<accession>A0A9K3H6Y1</accession>
<reference evidence="2" key="2">
    <citation type="submission" date="2020-06" db="EMBL/GenBank/DDBJ databases">
        <title>Helianthus annuus Genome sequencing and assembly Release 2.</title>
        <authorList>
            <person name="Gouzy J."/>
            <person name="Langlade N."/>
            <person name="Munos S."/>
        </authorList>
    </citation>
    <scope>NUCLEOTIDE SEQUENCE</scope>
    <source>
        <tissue evidence="2">Leaves</tissue>
    </source>
</reference>
<gene>
    <name evidence="2" type="ORF">HanXRQr2_Chr14g0646971</name>
</gene>
<evidence type="ECO:0000313" key="3">
    <source>
        <dbReference type="Proteomes" id="UP000215914"/>
    </source>
</evidence>
<dbReference type="Gramene" id="mRNA:HanXRQr2_Chr14g0646971">
    <property type="protein sequence ID" value="mRNA:HanXRQr2_Chr14g0646971"/>
    <property type="gene ID" value="HanXRQr2_Chr14g0646971"/>
</dbReference>
<sequence length="297" mass="33203">MEVKEIWSPWFSRLDPWRGQTLPLERVAWLKMSGIPLHLFDSEDLSVSKVGVLVGSSNRIKEEASLRWRDRTFRVWVEEDQEIWVPDCFDRDDCSEESEMKSSETTPVDCMQVSGTGEKEENQASDAGGEAEEPHAPNGTSPHVDMSPGHVEREKGGAEYVEGTVVDSVNVEGIRFGSKVVGPEAVLGFKCGSGERCNRTKRRGILGPKTTKAQSQSKGNKDRTPDDVRPKKRSRNFEKDDEPGFGFVGFTSRSHSQLDLNTRAQSSETLAADSLSLKGIVIWKLYFGNMAEFLMRN</sequence>
<protein>
    <submittedName>
        <fullName evidence="2">Uncharacterized protein</fullName>
    </submittedName>
</protein>
<feature type="region of interest" description="Disordered" evidence="1">
    <location>
        <begin position="94"/>
        <end position="155"/>
    </location>
</feature>
<reference evidence="2" key="1">
    <citation type="journal article" date="2017" name="Nature">
        <title>The sunflower genome provides insights into oil metabolism, flowering and Asterid evolution.</title>
        <authorList>
            <person name="Badouin H."/>
            <person name="Gouzy J."/>
            <person name="Grassa C.J."/>
            <person name="Murat F."/>
            <person name="Staton S.E."/>
            <person name="Cottret L."/>
            <person name="Lelandais-Briere C."/>
            <person name="Owens G.L."/>
            <person name="Carrere S."/>
            <person name="Mayjonade B."/>
            <person name="Legrand L."/>
            <person name="Gill N."/>
            <person name="Kane N.C."/>
            <person name="Bowers J.E."/>
            <person name="Hubner S."/>
            <person name="Bellec A."/>
            <person name="Berard A."/>
            <person name="Berges H."/>
            <person name="Blanchet N."/>
            <person name="Boniface M.C."/>
            <person name="Brunel D."/>
            <person name="Catrice O."/>
            <person name="Chaidir N."/>
            <person name="Claudel C."/>
            <person name="Donnadieu C."/>
            <person name="Faraut T."/>
            <person name="Fievet G."/>
            <person name="Helmstetter N."/>
            <person name="King M."/>
            <person name="Knapp S.J."/>
            <person name="Lai Z."/>
            <person name="Le Paslier M.C."/>
            <person name="Lippi Y."/>
            <person name="Lorenzon L."/>
            <person name="Mandel J.R."/>
            <person name="Marage G."/>
            <person name="Marchand G."/>
            <person name="Marquand E."/>
            <person name="Bret-Mestries E."/>
            <person name="Morien E."/>
            <person name="Nambeesan S."/>
            <person name="Nguyen T."/>
            <person name="Pegot-Espagnet P."/>
            <person name="Pouilly N."/>
            <person name="Raftis F."/>
            <person name="Sallet E."/>
            <person name="Schiex T."/>
            <person name="Thomas J."/>
            <person name="Vandecasteele C."/>
            <person name="Vares D."/>
            <person name="Vear F."/>
            <person name="Vautrin S."/>
            <person name="Crespi M."/>
            <person name="Mangin B."/>
            <person name="Burke J.M."/>
            <person name="Salse J."/>
            <person name="Munos S."/>
            <person name="Vincourt P."/>
            <person name="Rieseberg L.H."/>
            <person name="Langlade N.B."/>
        </authorList>
    </citation>
    <scope>NUCLEOTIDE SEQUENCE</scope>
    <source>
        <tissue evidence="2">Leaves</tissue>
    </source>
</reference>
<name>A0A9K3H6Y1_HELAN</name>
<evidence type="ECO:0000313" key="2">
    <source>
        <dbReference type="EMBL" id="KAF5769330.1"/>
    </source>
</evidence>
<feature type="compositionally biased region" description="Basic and acidic residues" evidence="1">
    <location>
        <begin position="219"/>
        <end position="229"/>
    </location>
</feature>
<dbReference type="Proteomes" id="UP000215914">
    <property type="component" value="Unassembled WGS sequence"/>
</dbReference>
<organism evidence="2 3">
    <name type="scientific">Helianthus annuus</name>
    <name type="common">Common sunflower</name>
    <dbReference type="NCBI Taxonomy" id="4232"/>
    <lineage>
        <taxon>Eukaryota</taxon>
        <taxon>Viridiplantae</taxon>
        <taxon>Streptophyta</taxon>
        <taxon>Embryophyta</taxon>
        <taxon>Tracheophyta</taxon>
        <taxon>Spermatophyta</taxon>
        <taxon>Magnoliopsida</taxon>
        <taxon>eudicotyledons</taxon>
        <taxon>Gunneridae</taxon>
        <taxon>Pentapetalae</taxon>
        <taxon>asterids</taxon>
        <taxon>campanulids</taxon>
        <taxon>Asterales</taxon>
        <taxon>Asteraceae</taxon>
        <taxon>Asteroideae</taxon>
        <taxon>Heliantheae alliance</taxon>
        <taxon>Heliantheae</taxon>
        <taxon>Helianthus</taxon>
    </lineage>
</organism>
<keyword evidence="3" id="KW-1185">Reference proteome</keyword>
<dbReference type="AlphaFoldDB" id="A0A9K3H6Y1"/>
<feature type="region of interest" description="Disordered" evidence="1">
    <location>
        <begin position="198"/>
        <end position="245"/>
    </location>
</feature>
<dbReference type="EMBL" id="MNCJ02000329">
    <property type="protein sequence ID" value="KAF5769330.1"/>
    <property type="molecule type" value="Genomic_DNA"/>
</dbReference>
<proteinExistence type="predicted"/>